<dbReference type="PANTHER" id="PTHR20953">
    <property type="entry name" value="KINASE-RELATED"/>
    <property type="match status" value="1"/>
</dbReference>
<accession>A0A6A6KB20</accession>
<comment type="caution">
    <text evidence="1">The sequence shown here is derived from an EMBL/GenBank/DDBJ whole genome shotgun (WGS) entry which is preliminary data.</text>
</comment>
<evidence type="ECO:0000313" key="1">
    <source>
        <dbReference type="EMBL" id="KAF2286090.1"/>
    </source>
</evidence>
<reference evidence="1 2" key="1">
    <citation type="journal article" date="2020" name="Mol. Plant">
        <title>The Chromosome-Based Rubber Tree Genome Provides New Insights into Spurge Genome Evolution and Rubber Biosynthesis.</title>
        <authorList>
            <person name="Liu J."/>
            <person name="Shi C."/>
            <person name="Shi C.C."/>
            <person name="Li W."/>
            <person name="Zhang Q.J."/>
            <person name="Zhang Y."/>
            <person name="Li K."/>
            <person name="Lu H.F."/>
            <person name="Shi C."/>
            <person name="Zhu S.T."/>
            <person name="Xiao Z.Y."/>
            <person name="Nan H."/>
            <person name="Yue Y."/>
            <person name="Zhu X.G."/>
            <person name="Wu Y."/>
            <person name="Hong X.N."/>
            <person name="Fan G.Y."/>
            <person name="Tong Y."/>
            <person name="Zhang D."/>
            <person name="Mao C.L."/>
            <person name="Liu Y.L."/>
            <person name="Hao S.J."/>
            <person name="Liu W.Q."/>
            <person name="Lv M.Q."/>
            <person name="Zhang H.B."/>
            <person name="Liu Y."/>
            <person name="Hu-Tang G.R."/>
            <person name="Wang J.P."/>
            <person name="Wang J.H."/>
            <person name="Sun Y.H."/>
            <person name="Ni S.B."/>
            <person name="Chen W.B."/>
            <person name="Zhang X.C."/>
            <person name="Jiao Y.N."/>
            <person name="Eichler E.E."/>
            <person name="Li G.H."/>
            <person name="Liu X."/>
            <person name="Gao L.Z."/>
        </authorList>
    </citation>
    <scope>NUCLEOTIDE SEQUENCE [LARGE SCALE GENOMIC DNA]</scope>
    <source>
        <strain evidence="2">cv. GT1</strain>
        <tissue evidence="1">Leaf</tissue>
    </source>
</reference>
<evidence type="ECO:0000313" key="2">
    <source>
        <dbReference type="Proteomes" id="UP000467840"/>
    </source>
</evidence>
<dbReference type="AlphaFoldDB" id="A0A6A6KB20"/>
<dbReference type="GO" id="GO:0009507">
    <property type="term" value="C:chloroplast"/>
    <property type="evidence" value="ECO:0007669"/>
    <property type="project" value="TreeGrafter"/>
</dbReference>
<sequence>MLCFSLLQIPQIILLTQFPHPASPSNFRLKLHFSPKSSFTKLSPANLAGSLSFLNSSASPSPDDDFDVELCAVAMIRRVSEHPELHDLVEVVVDLGRKPPARFPSGDFVLSDCPITRQDFEQAASQIVFVFCFLLTKSLLQCVRDFKLYFGVGEHGGNIMKEIPSSPSQIL</sequence>
<dbReference type="PANTHER" id="PTHR20953:SF3">
    <property type="entry name" value="P-LOOP CONTAINING NUCLEOSIDE TRIPHOSPHATE HYDROLASES SUPERFAMILY PROTEIN"/>
    <property type="match status" value="1"/>
</dbReference>
<proteinExistence type="predicted"/>
<gene>
    <name evidence="1" type="ORF">GH714_010262</name>
</gene>
<name>A0A6A6KB20_HEVBR</name>
<keyword evidence="2" id="KW-1185">Reference proteome</keyword>
<dbReference type="EMBL" id="JAAGAX010000017">
    <property type="protein sequence ID" value="KAF2286090.1"/>
    <property type="molecule type" value="Genomic_DNA"/>
</dbReference>
<dbReference type="Proteomes" id="UP000467840">
    <property type="component" value="Chromosome 3"/>
</dbReference>
<protein>
    <submittedName>
        <fullName evidence="1">Uncharacterized protein</fullName>
    </submittedName>
</protein>
<organism evidence="1 2">
    <name type="scientific">Hevea brasiliensis</name>
    <name type="common">Para rubber tree</name>
    <name type="synonym">Siphonia brasiliensis</name>
    <dbReference type="NCBI Taxonomy" id="3981"/>
    <lineage>
        <taxon>Eukaryota</taxon>
        <taxon>Viridiplantae</taxon>
        <taxon>Streptophyta</taxon>
        <taxon>Embryophyta</taxon>
        <taxon>Tracheophyta</taxon>
        <taxon>Spermatophyta</taxon>
        <taxon>Magnoliopsida</taxon>
        <taxon>eudicotyledons</taxon>
        <taxon>Gunneridae</taxon>
        <taxon>Pentapetalae</taxon>
        <taxon>rosids</taxon>
        <taxon>fabids</taxon>
        <taxon>Malpighiales</taxon>
        <taxon>Euphorbiaceae</taxon>
        <taxon>Crotonoideae</taxon>
        <taxon>Micrandreae</taxon>
        <taxon>Hevea</taxon>
    </lineage>
</organism>